<organism evidence="1 2">
    <name type="scientific">Candidatus Pantoea gossypiicola</name>
    <dbReference type="NCBI Taxonomy" id="2608008"/>
    <lineage>
        <taxon>Bacteria</taxon>
        <taxon>Pseudomonadati</taxon>
        <taxon>Pseudomonadota</taxon>
        <taxon>Gammaproteobacteria</taxon>
        <taxon>Enterobacterales</taxon>
        <taxon>Erwiniaceae</taxon>
        <taxon>Pantoea</taxon>
    </lineage>
</organism>
<protein>
    <recommendedName>
        <fullName evidence="3">Phage protein</fullName>
    </recommendedName>
</protein>
<name>A0AB34CEZ3_9GAMM</name>
<keyword evidence="2" id="KW-1185">Reference proteome</keyword>
<evidence type="ECO:0000313" key="2">
    <source>
        <dbReference type="Proteomes" id="UP000324255"/>
    </source>
</evidence>
<dbReference type="RefSeq" id="WP_150015720.1">
    <property type="nucleotide sequence ID" value="NZ_VWVM01000027.1"/>
</dbReference>
<gene>
    <name evidence="1" type="ORF">F3I20_22090</name>
</gene>
<proteinExistence type="predicted"/>
<dbReference type="Proteomes" id="UP000324255">
    <property type="component" value="Unassembled WGS sequence"/>
</dbReference>
<accession>A0AB34CEZ3</accession>
<dbReference type="AlphaFoldDB" id="A0AB34CEZ3"/>
<reference evidence="1 2" key="1">
    <citation type="submission" date="2019-09" db="EMBL/GenBank/DDBJ databases">
        <title>Genomic diversity of phyloplane-associated Pantoea species in Pakistan cotton crop.</title>
        <authorList>
            <person name="Tufail M.R."/>
            <person name="Cook D.R."/>
        </authorList>
    </citation>
    <scope>NUCLEOTIDE SEQUENCE [LARGE SCALE GENOMIC DNA]</scope>
    <source>
        <strain evidence="1 2">B_8</strain>
    </source>
</reference>
<dbReference type="InterPro" id="IPR031875">
    <property type="entry name" value="RecA_dep_nuc"/>
</dbReference>
<sequence length="143" mass="15870">MNGRTPTKAERLYISACVSEVGCVACRLDGRDIENPAVWTEFHHDPDYGSTDRNAHFRGFGLCAVHHRGVIPGACRSASDVAVRHPILSNGPRFSERYGDDAFLCAYAWEQIPDHIKEEIGFDLSISDNPPDTELHEIQSANC</sequence>
<dbReference type="Gene3D" id="3.30.40.190">
    <property type="match status" value="1"/>
</dbReference>
<dbReference type="Pfam" id="PF16786">
    <property type="entry name" value="RecA_dep_nuc"/>
    <property type="match status" value="1"/>
</dbReference>
<evidence type="ECO:0008006" key="3">
    <source>
        <dbReference type="Google" id="ProtNLM"/>
    </source>
</evidence>
<comment type="caution">
    <text evidence="1">The sequence shown here is derived from an EMBL/GenBank/DDBJ whole genome shotgun (WGS) entry which is preliminary data.</text>
</comment>
<evidence type="ECO:0000313" key="1">
    <source>
        <dbReference type="EMBL" id="KAA6118697.1"/>
    </source>
</evidence>
<dbReference type="EMBL" id="VWVM01000027">
    <property type="protein sequence ID" value="KAA6118697.1"/>
    <property type="molecule type" value="Genomic_DNA"/>
</dbReference>